<evidence type="ECO:0000313" key="4">
    <source>
        <dbReference type="EMBL" id="CAD8065156.1"/>
    </source>
</evidence>
<proteinExistence type="predicted"/>
<dbReference type="InterPro" id="IPR000719">
    <property type="entry name" value="Prot_kinase_dom"/>
</dbReference>
<dbReference type="EMBL" id="CAJJDN010000020">
    <property type="protein sequence ID" value="CAD8065156.1"/>
    <property type="molecule type" value="Genomic_DNA"/>
</dbReference>
<dbReference type="InterPro" id="IPR050117">
    <property type="entry name" value="MAPK"/>
</dbReference>
<keyword evidence="5" id="KW-1185">Reference proteome</keyword>
<dbReference type="SMART" id="SM00220">
    <property type="entry name" value="S_TKc"/>
    <property type="match status" value="1"/>
</dbReference>
<gene>
    <name evidence="4" type="ORF">PSON_ATCC_30995.1.T0200065</name>
</gene>
<evidence type="ECO:0000256" key="2">
    <source>
        <dbReference type="ARBA" id="ARBA00022840"/>
    </source>
</evidence>
<evidence type="ECO:0000259" key="3">
    <source>
        <dbReference type="SMART" id="SM00220"/>
    </source>
</evidence>
<feature type="domain" description="Protein kinase" evidence="3">
    <location>
        <begin position="39"/>
        <end position="301"/>
    </location>
</feature>
<reference evidence="4" key="1">
    <citation type="submission" date="2021-01" db="EMBL/GenBank/DDBJ databases">
        <authorList>
            <consortium name="Genoscope - CEA"/>
            <person name="William W."/>
        </authorList>
    </citation>
    <scope>NUCLEOTIDE SEQUENCE</scope>
</reference>
<dbReference type="OrthoDB" id="69123at2759"/>
<protein>
    <recommendedName>
        <fullName evidence="3">Protein kinase domain-containing protein</fullName>
    </recommendedName>
</protein>
<dbReference type="PANTHER" id="PTHR24055">
    <property type="entry name" value="MITOGEN-ACTIVATED PROTEIN KINASE"/>
    <property type="match status" value="1"/>
</dbReference>
<organism evidence="4 5">
    <name type="scientific">Paramecium sonneborni</name>
    <dbReference type="NCBI Taxonomy" id="65129"/>
    <lineage>
        <taxon>Eukaryota</taxon>
        <taxon>Sar</taxon>
        <taxon>Alveolata</taxon>
        <taxon>Ciliophora</taxon>
        <taxon>Intramacronucleata</taxon>
        <taxon>Oligohymenophorea</taxon>
        <taxon>Peniculida</taxon>
        <taxon>Parameciidae</taxon>
        <taxon>Paramecium</taxon>
    </lineage>
</organism>
<evidence type="ECO:0000256" key="1">
    <source>
        <dbReference type="ARBA" id="ARBA00022741"/>
    </source>
</evidence>
<name>A0A8S1LK99_9CILI</name>
<dbReference type="Proteomes" id="UP000692954">
    <property type="component" value="Unassembled WGS sequence"/>
</dbReference>
<keyword evidence="1" id="KW-0547">Nucleotide-binding</keyword>
<dbReference type="GO" id="GO:0004672">
    <property type="term" value="F:protein kinase activity"/>
    <property type="evidence" value="ECO:0007669"/>
    <property type="project" value="InterPro"/>
</dbReference>
<dbReference type="GO" id="GO:0005524">
    <property type="term" value="F:ATP binding"/>
    <property type="evidence" value="ECO:0007669"/>
    <property type="project" value="UniProtKB-KW"/>
</dbReference>
<accession>A0A8S1LK99</accession>
<evidence type="ECO:0000313" key="5">
    <source>
        <dbReference type="Proteomes" id="UP000692954"/>
    </source>
</evidence>
<sequence length="393" mass="47493">MKQYTLPHQIIQHYSPFKSNAQKSIIQDGENTFVIDPQYQYLSIIGQGSYGVVFAAKDIVKAFKQRLFTKRTLRELRLQRQFSHKQILDKLYKSQWKQIYQQSFDNRNNQIRNKQAFSYINYQGVQNIFIQFMWFILIQNQKIFLINRNCDLKICDFGLARALNPQIQVLKQNSISSQNQNFIFFMYKKDGIGHLNYFYNVENIIKAQICGLWVVYLAEMLRKKILLLRVSSKIDQNQSLLHLDLQINEFYKWPQNLPYRLVSIKCKSKEENIFQNYFLKLFEFDLSKRITADQELRHHYLSKYHIPEDEPIAIPVRYLDFEFEEYNLTIEQWKGFIYEEILLYHYPEFYKDYELNIKKGYSIMKHIFNNDNAKQLDQILDENDDTQQNQQLK</sequence>
<comment type="caution">
    <text evidence="4">The sequence shown here is derived from an EMBL/GenBank/DDBJ whole genome shotgun (WGS) entry which is preliminary data.</text>
</comment>
<keyword evidence="2" id="KW-0067">ATP-binding</keyword>
<dbReference type="AlphaFoldDB" id="A0A8S1LK99"/>